<proteinExistence type="predicted"/>
<sequence length="82" mass="9057">MEDISQAGAPERAQITGILGRARTTAWSDDMSTQRQYTISQASNTSIAYNATNKLWLWGYGGQNLPTYSQSGIFPRSARGRQ</sequence>
<dbReference type="Proteomes" id="UP000275925">
    <property type="component" value="Unassembled WGS sequence"/>
</dbReference>
<reference evidence="1 2" key="1">
    <citation type="journal article" date="2019" name="ISME J.">
        <title>Genome analyses of uncultured TG2/ZB3 bacteria in 'Margulisbacteria' specifically attached to ectosymbiotic spirochetes of protists in the termite gut.</title>
        <authorList>
            <person name="Utami Y.D."/>
            <person name="Kuwahara H."/>
            <person name="Igai K."/>
            <person name="Murakami T."/>
            <person name="Sugaya K."/>
            <person name="Morikawa T."/>
            <person name="Nagura Y."/>
            <person name="Yuki M."/>
            <person name="Deevong P."/>
            <person name="Inoue T."/>
            <person name="Kihara K."/>
            <person name="Lo N."/>
            <person name="Yamada A."/>
            <person name="Ohkuma M."/>
            <person name="Hongoh Y."/>
        </authorList>
    </citation>
    <scope>NUCLEOTIDE SEQUENCE [LARGE SCALE GENOMIC DNA]</scope>
    <source>
        <strain evidence="1">NkOx7-02</strain>
    </source>
</reference>
<evidence type="ECO:0000313" key="1">
    <source>
        <dbReference type="EMBL" id="GBR75770.1"/>
    </source>
</evidence>
<dbReference type="AlphaFoldDB" id="A0A388TFF0"/>
<comment type="caution">
    <text evidence="1">The sequence shown here is derived from an EMBL/GenBank/DDBJ whole genome shotgun (WGS) entry which is preliminary data.</text>
</comment>
<accession>A0A388TFF0</accession>
<protein>
    <submittedName>
        <fullName evidence="1">Uncharacterized protein</fullName>
    </submittedName>
</protein>
<gene>
    <name evidence="1" type="ORF">NO2_0409</name>
</gene>
<dbReference type="EMBL" id="BGZO01000007">
    <property type="protein sequence ID" value="GBR75770.1"/>
    <property type="molecule type" value="Genomic_DNA"/>
</dbReference>
<name>A0A388TFF0_9BACT</name>
<keyword evidence="2" id="KW-1185">Reference proteome</keyword>
<organism evidence="1 2">
    <name type="scientific">Candidatus Termititenax persephonae</name>
    <dbReference type="NCBI Taxonomy" id="2218525"/>
    <lineage>
        <taxon>Bacteria</taxon>
        <taxon>Bacillati</taxon>
        <taxon>Candidatus Margulisiibacteriota</taxon>
        <taxon>Candidatus Termititenacia</taxon>
        <taxon>Candidatus Termititenacales</taxon>
        <taxon>Candidatus Termititenacaceae</taxon>
        <taxon>Candidatus Termititenax</taxon>
    </lineage>
</organism>
<evidence type="ECO:0000313" key="2">
    <source>
        <dbReference type="Proteomes" id="UP000275925"/>
    </source>
</evidence>